<protein>
    <submittedName>
        <fullName evidence="1">Uncharacterized protein</fullName>
    </submittedName>
</protein>
<organism evidence="1 2">
    <name type="scientific">Nocardia aurea</name>
    <dbReference type="NCBI Taxonomy" id="2144174"/>
    <lineage>
        <taxon>Bacteria</taxon>
        <taxon>Bacillati</taxon>
        <taxon>Actinomycetota</taxon>
        <taxon>Actinomycetes</taxon>
        <taxon>Mycobacteriales</taxon>
        <taxon>Nocardiaceae</taxon>
        <taxon>Nocardia</taxon>
    </lineage>
</organism>
<keyword evidence="2" id="KW-1185">Reference proteome</keyword>
<reference evidence="1 2" key="1">
    <citation type="submission" date="2024-06" db="EMBL/GenBank/DDBJ databases">
        <title>The Natural Products Discovery Center: Release of the First 8490 Sequenced Strains for Exploring Actinobacteria Biosynthetic Diversity.</title>
        <authorList>
            <person name="Kalkreuter E."/>
            <person name="Kautsar S.A."/>
            <person name="Yang D."/>
            <person name="Bader C.D."/>
            <person name="Teijaro C.N."/>
            <person name="Fluegel L."/>
            <person name="Davis C.M."/>
            <person name="Simpson J.R."/>
            <person name="Lauterbach L."/>
            <person name="Steele A.D."/>
            <person name="Gui C."/>
            <person name="Meng S."/>
            <person name="Li G."/>
            <person name="Viehrig K."/>
            <person name="Ye F."/>
            <person name="Su P."/>
            <person name="Kiefer A.F."/>
            <person name="Nichols A."/>
            <person name="Cepeda A.J."/>
            <person name="Yan W."/>
            <person name="Fan B."/>
            <person name="Jiang Y."/>
            <person name="Adhikari A."/>
            <person name="Zheng C.-J."/>
            <person name="Schuster L."/>
            <person name="Cowan T.M."/>
            <person name="Smanski M.J."/>
            <person name="Chevrette M.G."/>
            <person name="De Carvalho L.P.S."/>
            <person name="Shen B."/>
        </authorList>
    </citation>
    <scope>NUCLEOTIDE SEQUENCE [LARGE SCALE GENOMIC DNA]</scope>
    <source>
        <strain evidence="1 2">NPDC050403</strain>
    </source>
</reference>
<evidence type="ECO:0000313" key="1">
    <source>
        <dbReference type="EMBL" id="MEV0706498.1"/>
    </source>
</evidence>
<evidence type="ECO:0000313" key="2">
    <source>
        <dbReference type="Proteomes" id="UP001551695"/>
    </source>
</evidence>
<comment type="caution">
    <text evidence="1">The sequence shown here is derived from an EMBL/GenBank/DDBJ whole genome shotgun (WGS) entry which is preliminary data.</text>
</comment>
<gene>
    <name evidence="1" type="ORF">AB0I48_02945</name>
</gene>
<proteinExistence type="predicted"/>
<name>A0ABV3FM50_9NOCA</name>
<dbReference type="EMBL" id="JBFAKC010000001">
    <property type="protein sequence ID" value="MEV0706498.1"/>
    <property type="molecule type" value="Genomic_DNA"/>
</dbReference>
<dbReference type="Proteomes" id="UP001551695">
    <property type="component" value="Unassembled WGS sequence"/>
</dbReference>
<sequence>MSGYPGARDATGTSIGQAVGTTIVEYHGGKIWIDSERGPI</sequence>
<dbReference type="RefSeq" id="WP_357779733.1">
    <property type="nucleotide sequence ID" value="NZ_JBFAKC010000001.1"/>
</dbReference>
<accession>A0ABV3FM50</accession>